<organism evidence="3 4">
    <name type="scientific">Suhomyces tanzawaensis NRRL Y-17324</name>
    <dbReference type="NCBI Taxonomy" id="984487"/>
    <lineage>
        <taxon>Eukaryota</taxon>
        <taxon>Fungi</taxon>
        <taxon>Dikarya</taxon>
        <taxon>Ascomycota</taxon>
        <taxon>Saccharomycotina</taxon>
        <taxon>Pichiomycetes</taxon>
        <taxon>Debaryomycetaceae</taxon>
        <taxon>Suhomyces</taxon>
    </lineage>
</organism>
<dbReference type="PANTHER" id="PTHR12307">
    <property type="entry name" value="PROTEIN PHOSPHATASE 1 REGULATORY SUBUNIT"/>
    <property type="match status" value="1"/>
</dbReference>
<gene>
    <name evidence="3" type="ORF">CANTADRAFT_27349</name>
</gene>
<dbReference type="InterPro" id="IPR005036">
    <property type="entry name" value="CBM21_dom"/>
</dbReference>
<feature type="domain" description="CBM21" evidence="2">
    <location>
        <begin position="261"/>
        <end position="392"/>
    </location>
</feature>
<feature type="region of interest" description="Disordered" evidence="1">
    <location>
        <begin position="1"/>
        <end position="30"/>
    </location>
</feature>
<feature type="region of interest" description="Disordered" evidence="1">
    <location>
        <begin position="487"/>
        <end position="511"/>
    </location>
</feature>
<dbReference type="GO" id="GO:0000164">
    <property type="term" value="C:protein phosphatase type 1 complex"/>
    <property type="evidence" value="ECO:0007669"/>
    <property type="project" value="TreeGrafter"/>
</dbReference>
<evidence type="ECO:0000313" key="4">
    <source>
        <dbReference type="Proteomes" id="UP000094285"/>
    </source>
</evidence>
<feature type="compositionally biased region" description="Polar residues" evidence="1">
    <location>
        <begin position="70"/>
        <end position="83"/>
    </location>
</feature>
<name>A0A1E4SDQ0_9ASCO</name>
<dbReference type="EMBL" id="KV453915">
    <property type="protein sequence ID" value="ODV77625.1"/>
    <property type="molecule type" value="Genomic_DNA"/>
</dbReference>
<reference evidence="4" key="1">
    <citation type="submission" date="2016-05" db="EMBL/GenBank/DDBJ databases">
        <title>Comparative genomics of biotechnologically important yeasts.</title>
        <authorList>
            <consortium name="DOE Joint Genome Institute"/>
            <person name="Riley R."/>
            <person name="Haridas S."/>
            <person name="Wolfe K.H."/>
            <person name="Lopes M.R."/>
            <person name="Hittinger C.T."/>
            <person name="Goker M."/>
            <person name="Salamov A."/>
            <person name="Wisecaver J."/>
            <person name="Long T.M."/>
            <person name="Aerts A.L."/>
            <person name="Barry K."/>
            <person name="Choi C."/>
            <person name="Clum A."/>
            <person name="Coughlan A.Y."/>
            <person name="Deshpande S."/>
            <person name="Douglass A.P."/>
            <person name="Hanson S.J."/>
            <person name="Klenk H.-P."/>
            <person name="Labutti K."/>
            <person name="Lapidus A."/>
            <person name="Lindquist E."/>
            <person name="Lipzen A."/>
            <person name="Meier-Kolthoff J.P."/>
            <person name="Ohm R.A."/>
            <person name="Otillar R.P."/>
            <person name="Pangilinan J."/>
            <person name="Peng Y."/>
            <person name="Rokas A."/>
            <person name="Rosa C.A."/>
            <person name="Scheuner C."/>
            <person name="Sibirny A.A."/>
            <person name="Slot J.C."/>
            <person name="Stielow J.B."/>
            <person name="Sun H."/>
            <person name="Kurtzman C.P."/>
            <person name="Blackwell M."/>
            <person name="Grigoriev I.V."/>
            <person name="Jeffries T.W."/>
        </authorList>
    </citation>
    <scope>NUCLEOTIDE SEQUENCE [LARGE SCALE GENOMIC DNA]</scope>
    <source>
        <strain evidence="4">NRRL Y-17324</strain>
    </source>
</reference>
<feature type="region of interest" description="Disordered" evidence="1">
    <location>
        <begin position="405"/>
        <end position="430"/>
    </location>
</feature>
<dbReference type="GO" id="GO:0008157">
    <property type="term" value="F:protein phosphatase 1 binding"/>
    <property type="evidence" value="ECO:0007669"/>
    <property type="project" value="TreeGrafter"/>
</dbReference>
<evidence type="ECO:0000313" key="3">
    <source>
        <dbReference type="EMBL" id="ODV77625.1"/>
    </source>
</evidence>
<feature type="region of interest" description="Disordered" evidence="1">
    <location>
        <begin position="557"/>
        <end position="590"/>
    </location>
</feature>
<feature type="compositionally biased region" description="Polar residues" evidence="1">
    <location>
        <begin position="557"/>
        <end position="580"/>
    </location>
</feature>
<dbReference type="RefSeq" id="XP_020062747.1">
    <property type="nucleotide sequence ID" value="XM_020208077.1"/>
</dbReference>
<dbReference type="AlphaFoldDB" id="A0A1E4SDQ0"/>
<dbReference type="GO" id="GO:2001069">
    <property type="term" value="F:glycogen binding"/>
    <property type="evidence" value="ECO:0007669"/>
    <property type="project" value="TreeGrafter"/>
</dbReference>
<dbReference type="OrthoDB" id="1881at2759"/>
<dbReference type="PROSITE" id="PS51159">
    <property type="entry name" value="CBM21"/>
    <property type="match status" value="1"/>
</dbReference>
<protein>
    <submittedName>
        <fullName evidence="3">Carbohydrate-binding module family 21 protein</fullName>
    </submittedName>
</protein>
<dbReference type="STRING" id="984487.A0A1E4SDQ0"/>
<evidence type="ECO:0000259" key="2">
    <source>
        <dbReference type="PROSITE" id="PS51159"/>
    </source>
</evidence>
<dbReference type="InterPro" id="IPR038175">
    <property type="entry name" value="CBM21_dom_sf"/>
</dbReference>
<keyword evidence="4" id="KW-1185">Reference proteome</keyword>
<dbReference type="Gene3D" id="2.60.40.2440">
    <property type="entry name" value="Carbohydrate binding type-21 domain"/>
    <property type="match status" value="1"/>
</dbReference>
<proteinExistence type="predicted"/>
<dbReference type="Pfam" id="PF03370">
    <property type="entry name" value="CBM_21"/>
    <property type="match status" value="1"/>
</dbReference>
<evidence type="ECO:0000256" key="1">
    <source>
        <dbReference type="SAM" id="MobiDB-lite"/>
    </source>
</evidence>
<dbReference type="InterPro" id="IPR050782">
    <property type="entry name" value="PP1_regulatory_subunit_3"/>
</dbReference>
<dbReference type="GO" id="GO:0005979">
    <property type="term" value="P:regulation of glycogen biosynthetic process"/>
    <property type="evidence" value="ECO:0007669"/>
    <property type="project" value="TreeGrafter"/>
</dbReference>
<sequence length="590" mass="66814">MGLPREKLSPPRIMADSVGDTDPPAPDNLPIPRLPFTYGDHSNVPLSMRFIHKPSRSQQQLDMASDPTRRNSITNRSIDSPLSESLPAPADSGSRPYLPAMALPQESVHSGSPMPLSSPEYRLVRKKSGEVLKPSLKDSSSYFLGKRSQSLPTTPTYKQVHFGCDTDVRYFKKKDKPSTISASNSPTLEAAHGKYGTIDIDTDDDGYGNSDDYTDDTDEEDYHGFNLNNLASSTKYPDSHHDELINWQLNLLNFAPLSYSKRVEEGTPVFLERLFLTVDKKFLLGHIAVQNMAFEKHLTVRYSLDNWLTIIEIPTLYMADRPDILKKNNYDRFTFQIPLDSLFNSFRLTGNSNENTSDDGRSQERTYELCIKYNIKNQEFWDNNNFKNYSIKLIKTVNSRNSNGSLTQINQHAARPKYSSSYLKRRGSDSQIEIGSKDTDLKLYHHDNSSSDINDFVKNNFYLSSPLLSSLHNPTNSKDDRIADLKDANLPSLTASRKRVTPDSPTPKYKSKFNQANINLLNSSNSNIAASQKPSSRNYMDPQDYKQLLDKYCFFSSDSTGENRPDTISQSSEDITTNRNPFEVSSFLRD</sequence>
<dbReference type="PANTHER" id="PTHR12307:SF36">
    <property type="entry name" value="GLYCOGEN-BINDING SUBUNIT 76A"/>
    <property type="match status" value="1"/>
</dbReference>
<feature type="region of interest" description="Disordered" evidence="1">
    <location>
        <begin position="54"/>
        <end position="98"/>
    </location>
</feature>
<accession>A0A1E4SDQ0</accession>
<dbReference type="Proteomes" id="UP000094285">
    <property type="component" value="Unassembled WGS sequence"/>
</dbReference>
<dbReference type="GeneID" id="30982214"/>